<evidence type="ECO:0000313" key="3">
    <source>
        <dbReference type="Proteomes" id="UP000034805"/>
    </source>
</evidence>
<evidence type="ECO:0000313" key="2">
    <source>
        <dbReference type="EMBL" id="KPP77606.1"/>
    </source>
</evidence>
<dbReference type="InterPro" id="IPR026555">
    <property type="entry name" value="NSL3/Tex30"/>
</dbReference>
<evidence type="ECO:0000259" key="1">
    <source>
        <dbReference type="Pfam" id="PF20408"/>
    </source>
</evidence>
<reference evidence="2 3" key="1">
    <citation type="submission" date="2015-08" db="EMBL/GenBank/DDBJ databases">
        <title>The genome of the Asian arowana (Scleropages formosus).</title>
        <authorList>
            <person name="Tan M.H."/>
            <person name="Gan H.M."/>
            <person name="Croft L.J."/>
            <person name="Austin C.M."/>
        </authorList>
    </citation>
    <scope>NUCLEOTIDE SEQUENCE [LARGE SCALE GENOMIC DNA]</scope>
    <source>
        <strain evidence="2">Aro1</strain>
    </source>
</reference>
<accession>A0A0P7VTW0</accession>
<dbReference type="SUPFAM" id="SSF53474">
    <property type="entry name" value="alpha/beta-Hydrolases"/>
    <property type="match status" value="1"/>
</dbReference>
<gene>
    <name evidence="2" type="ORF">Z043_102955</name>
</gene>
<dbReference type="InterPro" id="IPR046879">
    <property type="entry name" value="KANL3/Tex30_Abhydrolase"/>
</dbReference>
<organism evidence="2 3">
    <name type="scientific">Scleropages formosus</name>
    <name type="common">Asian bonytongue</name>
    <name type="synonym">Osteoglossum formosum</name>
    <dbReference type="NCBI Taxonomy" id="113540"/>
    <lineage>
        <taxon>Eukaryota</taxon>
        <taxon>Metazoa</taxon>
        <taxon>Chordata</taxon>
        <taxon>Craniata</taxon>
        <taxon>Vertebrata</taxon>
        <taxon>Euteleostomi</taxon>
        <taxon>Actinopterygii</taxon>
        <taxon>Neopterygii</taxon>
        <taxon>Teleostei</taxon>
        <taxon>Osteoglossocephala</taxon>
        <taxon>Osteoglossomorpha</taxon>
        <taxon>Osteoglossiformes</taxon>
        <taxon>Osteoglossidae</taxon>
        <taxon>Scleropages</taxon>
    </lineage>
</organism>
<proteinExistence type="predicted"/>
<comment type="caution">
    <text evidence="2">The sequence shown here is derived from an EMBL/GenBank/DDBJ whole genome shotgun (WGS) entry which is preliminary data.</text>
</comment>
<dbReference type="Proteomes" id="UP000034805">
    <property type="component" value="Unassembled WGS sequence"/>
</dbReference>
<protein>
    <submittedName>
        <fullName evidence="2">C13orf27-like</fullName>
    </submittedName>
</protein>
<dbReference type="EMBL" id="JARO02000722">
    <property type="protein sequence ID" value="KPP77606.1"/>
    <property type="molecule type" value="Genomic_DNA"/>
</dbReference>
<dbReference type="PANTHER" id="PTHR13136">
    <property type="entry name" value="TESTIS DEVELOPMENT PROTEIN PRTD"/>
    <property type="match status" value="1"/>
</dbReference>
<dbReference type="InterPro" id="IPR029058">
    <property type="entry name" value="AB_hydrolase_fold"/>
</dbReference>
<dbReference type="AlphaFoldDB" id="A0A0P7VTW0"/>
<sequence length="224" mass="23876">ENVQIPFDRKHLDGVLSVPGARVAARAALVLTHGAGGDMHQAQLRSLARRVASAGLLCLRFTCRGPNLARRTRAFGAALEFLKGLERFTLTDVFLGGRSMGSRAAAAVALSMQQSAGVLRGLICLSFPLHPPGQTHLHVQRSEDLRGLAGVPVLFVSGSADAMCQRKLLEHTLKDMKSPATVHWIEGGSHGLTVKGRPEDTVLEEVNACVVAWILEHSPTAALG</sequence>
<feature type="non-terminal residue" evidence="2">
    <location>
        <position position="1"/>
    </location>
</feature>
<feature type="domain" description="KANL3/Tex30 alpha/beta hydrolase-like" evidence="1">
    <location>
        <begin position="26"/>
        <end position="207"/>
    </location>
</feature>
<dbReference type="PANTHER" id="PTHR13136:SF11">
    <property type="entry name" value="TESTIS-EXPRESSED PROTEIN 30"/>
    <property type="match status" value="1"/>
</dbReference>
<dbReference type="Pfam" id="PF20408">
    <property type="entry name" value="Abhydrolase_11"/>
    <property type="match status" value="1"/>
</dbReference>
<name>A0A0P7VTW0_SCLFO</name>
<dbReference type="STRING" id="113540.ENSSFOP00015022074"/>
<dbReference type="Gene3D" id="3.40.50.1820">
    <property type="entry name" value="alpha/beta hydrolase"/>
    <property type="match status" value="1"/>
</dbReference>